<dbReference type="SMART" id="SM00028">
    <property type="entry name" value="TPR"/>
    <property type="match status" value="5"/>
</dbReference>
<feature type="repeat" description="TPR" evidence="1">
    <location>
        <begin position="254"/>
        <end position="287"/>
    </location>
</feature>
<dbReference type="InterPro" id="IPR039340">
    <property type="entry name" value="Tfc4/TFIIIC-102/Sfc4"/>
</dbReference>
<feature type="compositionally biased region" description="Low complexity" evidence="2">
    <location>
        <begin position="38"/>
        <end position="52"/>
    </location>
</feature>
<dbReference type="InParanoid" id="A0A2P6NGG4"/>
<sequence>MDESVDVEAPLPATPGSPPSTASTPQKDTPRRKRKRPYAQAQARAAVKARAVTLSTLPTRIKDSQKSRMGNQLGLQQEMDKLYLEMSAKKADQIEAEEESSDEDELEDDESESELDDSSADENYIDPDEAQPAKKPVKETDKRRQLQRQLFGADIEELGDIDGDFPGRRKRKKTRRTETRNKLSDEQKTMLGEAQDLFIDGEFDKAIDILNEIIRQAPNCYEPYDALALVYEQMKDARSLDVFLIAAHVHGKDAARWKKLASMSKEVGKTRQAIHCYSKAIQLEPDDLFELIWNRTFLYIELSDYKSAIEGLQHLIQMPNCEYYVIEQLVDLHNQVGEPRQGAKVMTEYVEKMSEEDPKYFNAVDYCVELHMSIGEFDAGAAVVGNLMKKLGENKIPLDVLVSYAICLAYAGKMEEANPYFDLLFQQDVDKSHDLYFSVAETFMALSVYDRAVAVLDILIKEASSEYDRPIVRFKMAQCLEMMNDLDGATAELERALDEEGHHLDAALLLCKTYQAMEKPPEVILGMLDNHIKAVEALSHQPGQEGVEVDPRIWVEKGFIHYNQGQMIPFLESVLPTIDEIFQMAAVGSRYIRGSKRRFATLINQSRRAIANKNIGQSNLQLPTVQQEDQSGNLFYFGKRAAQEEAFMMDEEPVVPRVPRPREKNGQTTQVNLIVAMGEDKYFDLIYKTCQTLASLESYELASLIVSESLALLEFVNKDRAFKLRLLDVGIGINSGRYVSGYESIKHICFKRPNSSVVWNLFIKFVTVAGSFIHHTKFIERLILKNANSVPLLMLEAHQSLLSETWFGALKHYFRAYKLSPKEPIISLCIGVAYLGASMNRKLGDRHDAVVKAFTFFDQYSRLNGENEETWFNMARAFHQLGLVHLAIPLYEKVLAVNDERGNVGNNLSKEAAWNLVTIYRTSESYTMAREIMLKYLVI</sequence>
<evidence type="ECO:0000256" key="1">
    <source>
        <dbReference type="PROSITE-ProRule" id="PRU00339"/>
    </source>
</evidence>
<dbReference type="InterPro" id="IPR011990">
    <property type="entry name" value="TPR-like_helical_dom_sf"/>
</dbReference>
<organism evidence="3 4">
    <name type="scientific">Planoprotostelium fungivorum</name>
    <dbReference type="NCBI Taxonomy" id="1890364"/>
    <lineage>
        <taxon>Eukaryota</taxon>
        <taxon>Amoebozoa</taxon>
        <taxon>Evosea</taxon>
        <taxon>Variosea</taxon>
        <taxon>Cavosteliida</taxon>
        <taxon>Cavosteliaceae</taxon>
        <taxon>Planoprotostelium</taxon>
    </lineage>
</organism>
<dbReference type="Gene3D" id="1.25.40.10">
    <property type="entry name" value="Tetratricopeptide repeat domain"/>
    <property type="match status" value="4"/>
</dbReference>
<keyword evidence="1" id="KW-0802">TPR repeat</keyword>
<dbReference type="GO" id="GO:0006383">
    <property type="term" value="P:transcription by RNA polymerase III"/>
    <property type="evidence" value="ECO:0007669"/>
    <property type="project" value="InterPro"/>
</dbReference>
<feature type="compositionally biased region" description="Basic and acidic residues" evidence="2">
    <location>
        <begin position="78"/>
        <end position="93"/>
    </location>
</feature>
<feature type="region of interest" description="Disordered" evidence="2">
    <location>
        <begin position="1"/>
        <end position="145"/>
    </location>
</feature>
<dbReference type="InterPro" id="IPR019734">
    <property type="entry name" value="TPR_rpt"/>
</dbReference>
<evidence type="ECO:0000256" key="2">
    <source>
        <dbReference type="SAM" id="MobiDB-lite"/>
    </source>
</evidence>
<reference evidence="3 4" key="1">
    <citation type="journal article" date="2018" name="Genome Biol. Evol.">
        <title>Multiple Roots of Fruiting Body Formation in Amoebozoa.</title>
        <authorList>
            <person name="Hillmann F."/>
            <person name="Forbes G."/>
            <person name="Novohradska S."/>
            <person name="Ferling I."/>
            <person name="Riege K."/>
            <person name="Groth M."/>
            <person name="Westermann M."/>
            <person name="Marz M."/>
            <person name="Spaller T."/>
            <person name="Winckler T."/>
            <person name="Schaap P."/>
            <person name="Glockner G."/>
        </authorList>
    </citation>
    <scope>NUCLEOTIDE SEQUENCE [LARGE SCALE GENOMIC DNA]</scope>
    <source>
        <strain evidence="3 4">Jena</strain>
    </source>
</reference>
<accession>A0A2P6NGG4</accession>
<feature type="region of interest" description="Disordered" evidence="2">
    <location>
        <begin position="162"/>
        <end position="184"/>
    </location>
</feature>
<dbReference type="Proteomes" id="UP000241769">
    <property type="component" value="Unassembled WGS sequence"/>
</dbReference>
<dbReference type="SUPFAM" id="SSF48452">
    <property type="entry name" value="TPR-like"/>
    <property type="match status" value="2"/>
</dbReference>
<evidence type="ECO:0008006" key="5">
    <source>
        <dbReference type="Google" id="ProtNLM"/>
    </source>
</evidence>
<dbReference type="STRING" id="1890364.A0A2P6NGG4"/>
<dbReference type="FunCoup" id="A0A2P6NGG4">
    <property type="interactions" value="501"/>
</dbReference>
<dbReference type="AlphaFoldDB" id="A0A2P6NGG4"/>
<proteinExistence type="predicted"/>
<feature type="compositionally biased region" description="Acidic residues" evidence="2">
    <location>
        <begin position="94"/>
        <end position="129"/>
    </location>
</feature>
<dbReference type="PANTHER" id="PTHR23082:SF0">
    <property type="entry name" value="GENERAL TRANSCRIPTION FACTOR 3C POLYPEPTIDE 3"/>
    <property type="match status" value="1"/>
</dbReference>
<dbReference type="GO" id="GO:0000127">
    <property type="term" value="C:transcription factor TFIIIC complex"/>
    <property type="evidence" value="ECO:0007669"/>
    <property type="project" value="TreeGrafter"/>
</dbReference>
<keyword evidence="4" id="KW-1185">Reference proteome</keyword>
<dbReference type="EMBL" id="MDYQ01000091">
    <property type="protein sequence ID" value="PRP83047.1"/>
    <property type="molecule type" value="Genomic_DNA"/>
</dbReference>
<evidence type="ECO:0000313" key="4">
    <source>
        <dbReference type="Proteomes" id="UP000241769"/>
    </source>
</evidence>
<dbReference type="PROSITE" id="PS50005">
    <property type="entry name" value="TPR"/>
    <property type="match status" value="1"/>
</dbReference>
<gene>
    <name evidence="3" type="ORF">PROFUN_09902</name>
</gene>
<protein>
    <recommendedName>
        <fullName evidence="5">General transcription factor 3C polypeptide 3</fullName>
    </recommendedName>
</protein>
<dbReference type="OrthoDB" id="9991317at2759"/>
<name>A0A2P6NGG4_9EUKA</name>
<dbReference type="PANTHER" id="PTHR23082">
    <property type="entry name" value="TRANSCRIPTION INITIATION FACTOR IIIC TFIIIC , POLYPEPTIDE 3-RELATED"/>
    <property type="match status" value="1"/>
</dbReference>
<dbReference type="Pfam" id="PF13176">
    <property type="entry name" value="TPR_7"/>
    <property type="match status" value="1"/>
</dbReference>
<evidence type="ECO:0000313" key="3">
    <source>
        <dbReference type="EMBL" id="PRP83047.1"/>
    </source>
</evidence>
<comment type="caution">
    <text evidence="3">The sequence shown here is derived from an EMBL/GenBank/DDBJ whole genome shotgun (WGS) entry which is preliminary data.</text>
</comment>